<dbReference type="InterPro" id="IPR053202">
    <property type="entry name" value="EGF_Rcpt_Signaling_Reg"/>
</dbReference>
<dbReference type="InterPro" id="IPR006342">
    <property type="entry name" value="FkbM_mtfrase"/>
</dbReference>
<dbReference type="STRING" id="222136.BBW65_01225"/>
<sequence length="240" mass="28203">MKAMIKKIPFAQQGYRIFRNLFALYSSSSYSQEGEDLILKRIFEGQKRGFYVDIGAHHPYRFSNTFLFYKQGWNGINIDAMPNSMRLFKLLRPRDINIESPIGKDQESLQYFSFNEPALNTFDQTRVEKILQNPSYKLLKTYTLKINSLDKILSQHIKNDRKIDFMSIDVEGLDLEVLQSNDWTKYRPKILLVEKLSTDSRGGGIQEILSSPLHSFLESQQYEFFAKTFNTLFFKDKEQM</sequence>
<organism evidence="2 3">
    <name type="scientific">Helicobacter enhydrae</name>
    <dbReference type="NCBI Taxonomy" id="222136"/>
    <lineage>
        <taxon>Bacteria</taxon>
        <taxon>Pseudomonadati</taxon>
        <taxon>Campylobacterota</taxon>
        <taxon>Epsilonproteobacteria</taxon>
        <taxon>Campylobacterales</taxon>
        <taxon>Helicobacteraceae</taxon>
        <taxon>Helicobacter</taxon>
    </lineage>
</organism>
<dbReference type="Gene3D" id="3.40.50.150">
    <property type="entry name" value="Vaccinia Virus protein VP39"/>
    <property type="match status" value="1"/>
</dbReference>
<dbReference type="EMBL" id="CP016503">
    <property type="protein sequence ID" value="ANV97513.1"/>
    <property type="molecule type" value="Genomic_DNA"/>
</dbReference>
<dbReference type="OrthoDB" id="9810122at2"/>
<dbReference type="GO" id="GO:0006888">
    <property type="term" value="P:endoplasmic reticulum to Golgi vesicle-mediated transport"/>
    <property type="evidence" value="ECO:0007669"/>
    <property type="project" value="TreeGrafter"/>
</dbReference>
<dbReference type="SUPFAM" id="SSF53335">
    <property type="entry name" value="S-adenosyl-L-methionine-dependent methyltransferases"/>
    <property type="match status" value="1"/>
</dbReference>
<dbReference type="PANTHER" id="PTHR34009:SF2">
    <property type="entry name" value="PROTEIN STAR"/>
    <property type="match status" value="1"/>
</dbReference>
<reference evidence="2" key="1">
    <citation type="submission" date="2016-07" db="EMBL/GenBank/DDBJ databases">
        <authorList>
            <person name="Mannion A."/>
            <person name="Shen Z."/>
            <person name="Fox J.G."/>
        </authorList>
    </citation>
    <scope>NUCLEOTIDE SEQUENCE</scope>
    <source>
        <strain evidence="2">MIT 01-6242</strain>
    </source>
</reference>
<dbReference type="Pfam" id="PF05050">
    <property type="entry name" value="Methyltransf_21"/>
    <property type="match status" value="1"/>
</dbReference>
<dbReference type="RefSeq" id="WP_066338618.1">
    <property type="nucleotide sequence ID" value="NZ_CP016503.1"/>
</dbReference>
<evidence type="ECO:0000259" key="1">
    <source>
        <dbReference type="Pfam" id="PF05050"/>
    </source>
</evidence>
<protein>
    <recommendedName>
        <fullName evidence="1">Methyltransferase FkbM domain-containing protein</fullName>
    </recommendedName>
</protein>
<dbReference type="InterPro" id="IPR029063">
    <property type="entry name" value="SAM-dependent_MTases_sf"/>
</dbReference>
<proteinExistence type="predicted"/>
<dbReference type="Proteomes" id="UP000092884">
    <property type="component" value="Chromosome"/>
</dbReference>
<dbReference type="GO" id="GO:0016197">
    <property type="term" value="P:endosomal transport"/>
    <property type="evidence" value="ECO:0007669"/>
    <property type="project" value="TreeGrafter"/>
</dbReference>
<dbReference type="PANTHER" id="PTHR34009">
    <property type="entry name" value="PROTEIN STAR"/>
    <property type="match status" value="1"/>
</dbReference>
<gene>
    <name evidence="2" type="ORF">BBW65_01225</name>
</gene>
<keyword evidence="3" id="KW-1185">Reference proteome</keyword>
<accession>A0A1B1U427</accession>
<dbReference type="GO" id="GO:0005737">
    <property type="term" value="C:cytoplasm"/>
    <property type="evidence" value="ECO:0007669"/>
    <property type="project" value="GOC"/>
</dbReference>
<evidence type="ECO:0000313" key="2">
    <source>
        <dbReference type="EMBL" id="ANV97513.1"/>
    </source>
</evidence>
<dbReference type="KEGG" id="het:BBW65_01225"/>
<dbReference type="GO" id="GO:0005886">
    <property type="term" value="C:plasma membrane"/>
    <property type="evidence" value="ECO:0007669"/>
    <property type="project" value="TreeGrafter"/>
</dbReference>
<name>A0A1B1U427_9HELI</name>
<dbReference type="AlphaFoldDB" id="A0A1B1U427"/>
<evidence type="ECO:0000313" key="3">
    <source>
        <dbReference type="Proteomes" id="UP000092884"/>
    </source>
</evidence>
<feature type="domain" description="Methyltransferase FkbM" evidence="1">
    <location>
        <begin position="53"/>
        <end position="220"/>
    </location>
</feature>